<organism evidence="2 3">
    <name type="scientific">Thermodesulfobium narugense DSM 14796</name>
    <dbReference type="NCBI Taxonomy" id="747365"/>
    <lineage>
        <taxon>Bacteria</taxon>
        <taxon>Pseudomonadati</taxon>
        <taxon>Thermodesulfobiota</taxon>
        <taxon>Thermodesulfobiia</taxon>
        <taxon>Thermodesulfobiales</taxon>
        <taxon>Thermodesulfobiaceae</taxon>
        <taxon>Thermodesulfobium</taxon>
    </lineage>
</organism>
<reference evidence="2 3" key="1">
    <citation type="submission" date="2011-04" db="EMBL/GenBank/DDBJ databases">
        <title>The complete genome of Thermodesulfobium narugense DSM 14796.</title>
        <authorList>
            <consortium name="US DOE Joint Genome Institute (JGI-PGF)"/>
            <person name="Lucas S."/>
            <person name="Han J."/>
            <person name="Lapidus A."/>
            <person name="Bruce D."/>
            <person name="Goodwin L."/>
            <person name="Pitluck S."/>
            <person name="Peters L."/>
            <person name="Kyrpides N."/>
            <person name="Mavromatis K."/>
            <person name="Pagani I."/>
            <person name="Ivanova N."/>
            <person name="Ovchinnikova G."/>
            <person name="Zhang X."/>
            <person name="Saunders L."/>
            <person name="Detter J.C."/>
            <person name="Tapia R."/>
            <person name="Han C."/>
            <person name="Land M."/>
            <person name="Hauser L."/>
            <person name="Markowitz V."/>
            <person name="Cheng J.-F."/>
            <person name="Hugenholtz P."/>
            <person name="Woyke T."/>
            <person name="Wu D."/>
            <person name="Spring S."/>
            <person name="Schroeder M."/>
            <person name="Brambilla E."/>
            <person name="Klenk H.-P."/>
            <person name="Eisen J.A."/>
        </authorList>
    </citation>
    <scope>NUCLEOTIDE SEQUENCE [LARGE SCALE GENOMIC DNA]</scope>
    <source>
        <strain evidence="2 3">DSM 14796</strain>
    </source>
</reference>
<feature type="compositionally biased region" description="Basic and acidic residues" evidence="1">
    <location>
        <begin position="88"/>
        <end position="104"/>
    </location>
</feature>
<name>M1E8Y4_9BACT</name>
<dbReference type="AlphaFoldDB" id="M1E8Y4"/>
<evidence type="ECO:0000313" key="3">
    <source>
        <dbReference type="Proteomes" id="UP000011765"/>
    </source>
</evidence>
<dbReference type="eggNOG" id="COG3093">
    <property type="taxonomic scope" value="Bacteria"/>
</dbReference>
<dbReference type="RefSeq" id="WP_013756451.1">
    <property type="nucleotide sequence ID" value="NC_015499.1"/>
</dbReference>
<gene>
    <name evidence="2" type="ORF">Thena_1104</name>
</gene>
<keyword evidence="3" id="KW-1185">Reference proteome</keyword>
<evidence type="ECO:0000256" key="1">
    <source>
        <dbReference type="SAM" id="MobiDB-lite"/>
    </source>
</evidence>
<accession>M1E8Y4</accession>
<evidence type="ECO:0000313" key="2">
    <source>
        <dbReference type="EMBL" id="AEE14729.1"/>
    </source>
</evidence>
<feature type="region of interest" description="Disordered" evidence="1">
    <location>
        <begin position="83"/>
        <end position="104"/>
    </location>
</feature>
<sequence>MSGGWYVNANDIVFWSEKEPRRAQEELPLLVKNLIYASIDPKYIRYMRFPSRDSISLMGFDGILEVAKGNSFVPEGKSFWEIGTNKNPEQKADEDYKKRSEEDLHDKDRANSTFVFVTNRIFNKKINWEEEKKKEKKWKDVRCLDAVDLAEWLHQCLAVHRWLSRRLNKRPENAFDIWQVWDELSITTKYSLTPDFFIAGRFEYERNLIESLKSEPQLIKIFGMSKDEAYAFAIASISKVEELSSRVLIIKDSNEWTYAVESKNFLILIPFFDDLVNMELAVSKGHWVIKPESNPNRKFQSNGIEFELPRPNRGSLIDALIEMGIYKENAEELVSNAKGFLMPLWRLLKEVKKPEWAKSDDYSLITALLIGAWDEGNDWDRQEVEELFGASYKDLEKSLHKWSIEDDPPVRKFGTQWQVVSRFDMWKLLSPYIDTKIIEKFGEIAVEILKETDSQRVFLHSNMLRKNIAEMLVMLSVYTDTVLKNIGTYLIEDRVSNWIEKILKDSTFLTWYSLSSLLLYFAEASPDIFLKMIENKLKGDDNTFIEELFDEREDFTSVSLYEGLLWALEVLSWNKDYVARVVLILERLSRLDPDDKVDNKSFESLRMIFLGSYPQTKLTVEEKLDLLDLLLKKEPEITWRLLLSLFPKPTLEIPTKLQKPSFRDWAKDWKPTVSNNDYSYYISGIANRIWKFANENDGEYIADLIENLEFFTESTILDLIEKLYKNIDEMLFENKTMIYESLFKLVCKQKRDNGSVRVFPKEIIKIFDDLINKLVYNNPILKNKILFEKYEYELICEPDIDITMYQDIIENKRKLALQEIWDRKGFEGIQELIKMIDIRGNTRLKWKMTEPEKINSSYIIGQLLTKLSFFNQIEDKVLQWLDSEDKKFSDIAKAFVFANYKQISNYLLSTYEKYKDSWNNDKWLKFCLCLPPEPEVLAFMQNLQKDIEDNYWKVTNCYYQFSSSKEDIESCIKKLIKSERPIDALDVIAYYLYINLKCSFNQDFLAKILEQVAKKNFELIQFGRINGANIEIIFNYLQKSSEISPERLIYLESSYISYFTKFKTNLKIKPIALIQKILSDPEFFVYLILINRTKYDTTIKENRLGLSDDQMKNFAKNIPSLFNLIEELPGQTGENIDEDKLINWVKRARDMCKQENILSFCDSIIGSILSNASFDEDGYWPHKAVREILEEVESADLEDSIAVTIFNKRANVLKPLGTSDERERDRFKLSASEFKIKYPRTAVLLDRIISDSERYTKFGNNLKTNLDFFT</sequence>
<dbReference type="OrthoDB" id="9796370at2"/>
<proteinExistence type="predicted"/>
<dbReference type="HOGENOM" id="CLU_007145_0_0_9"/>
<dbReference type="Proteomes" id="UP000011765">
    <property type="component" value="Chromosome"/>
</dbReference>
<protein>
    <submittedName>
        <fullName evidence="2">Uncharacterized protein</fullName>
    </submittedName>
</protein>
<dbReference type="EMBL" id="CP002690">
    <property type="protein sequence ID" value="AEE14729.1"/>
    <property type="molecule type" value="Genomic_DNA"/>
</dbReference>
<dbReference type="KEGG" id="tnr:Thena_1104"/>